<evidence type="ECO:0000313" key="3">
    <source>
        <dbReference type="EMBL" id="OAT55485.1"/>
    </source>
</evidence>
<dbReference type="GO" id="GO:0009279">
    <property type="term" value="C:cell outer membrane"/>
    <property type="evidence" value="ECO:0007669"/>
    <property type="project" value="TreeGrafter"/>
</dbReference>
<evidence type="ECO:0000313" key="4">
    <source>
        <dbReference type="Proteomes" id="UP000078386"/>
    </source>
</evidence>
<dbReference type="GO" id="GO:0015288">
    <property type="term" value="F:porin activity"/>
    <property type="evidence" value="ECO:0007669"/>
    <property type="project" value="TreeGrafter"/>
</dbReference>
<dbReference type="Gene3D" id="2.40.160.40">
    <property type="entry name" value="monomeric porin ompg"/>
    <property type="match status" value="1"/>
</dbReference>
<dbReference type="RefSeq" id="WP_064542902.1">
    <property type="nucleotide sequence ID" value="NZ_LXEU01000022.1"/>
</dbReference>
<gene>
    <name evidence="3" type="ORF">M989_00981</name>
</gene>
<evidence type="ECO:0000256" key="1">
    <source>
        <dbReference type="ARBA" id="ARBA00022729"/>
    </source>
</evidence>
<feature type="chain" id="PRO_5008595869" evidence="2">
    <location>
        <begin position="21"/>
        <end position="238"/>
    </location>
</feature>
<comment type="caution">
    <text evidence="3">The sequence shown here is derived from an EMBL/GenBank/DDBJ whole genome shotgun (WGS) entry which is preliminary data.</text>
</comment>
<feature type="signal peptide" evidence="2">
    <location>
        <begin position="1"/>
        <end position="20"/>
    </location>
</feature>
<evidence type="ECO:0000256" key="2">
    <source>
        <dbReference type="SAM" id="SignalP"/>
    </source>
</evidence>
<dbReference type="Proteomes" id="UP000078386">
    <property type="component" value="Unassembled WGS sequence"/>
</dbReference>
<dbReference type="PANTHER" id="PTHR38105">
    <property type="entry name" value="OUTER MEMBRANE PROTEIN-RELATED-RELATED"/>
    <property type="match status" value="1"/>
</dbReference>
<reference evidence="3 4" key="1">
    <citation type="submission" date="2016-04" db="EMBL/GenBank/DDBJ databases">
        <title>ATOL: Assembling a taxonomically balanced genome-scale reconstruction of the evolutionary history of the Enterobacteriaceae.</title>
        <authorList>
            <person name="Plunkett G.III."/>
            <person name="Neeno-Eckwall E.C."/>
            <person name="Glasner J.D."/>
            <person name="Perna N.T."/>
        </authorList>
    </citation>
    <scope>NUCLEOTIDE SEQUENCE [LARGE SCALE GENOMIC DNA]</scope>
    <source>
        <strain evidence="3 4">ATCC 51603</strain>
    </source>
</reference>
<dbReference type="InterPro" id="IPR053713">
    <property type="entry name" value="Bact_OM_Channel_sf"/>
</dbReference>
<keyword evidence="1 2" id="KW-0732">Signal</keyword>
<dbReference type="Pfam" id="PF06178">
    <property type="entry name" value="KdgM"/>
    <property type="match status" value="1"/>
</dbReference>
<dbReference type="GO" id="GO:0015772">
    <property type="term" value="P:oligosaccharide transport"/>
    <property type="evidence" value="ECO:0007669"/>
    <property type="project" value="TreeGrafter"/>
</dbReference>
<dbReference type="AlphaFoldDB" id="A0A1B7K5U0"/>
<dbReference type="EMBL" id="LXEU01000022">
    <property type="protein sequence ID" value="OAT55485.1"/>
    <property type="molecule type" value="Genomic_DNA"/>
</dbReference>
<dbReference type="InterPro" id="IPR009331">
    <property type="entry name" value="Oligogalacturonate-sp_porin"/>
</dbReference>
<organism evidence="3 4">
    <name type="scientific">Kluyvera georgiana ATCC 51603</name>
    <dbReference type="NCBI Taxonomy" id="1354264"/>
    <lineage>
        <taxon>Bacteria</taxon>
        <taxon>Pseudomonadati</taxon>
        <taxon>Pseudomonadota</taxon>
        <taxon>Gammaproteobacteria</taxon>
        <taxon>Enterobacterales</taxon>
        <taxon>Enterobacteriaceae</taxon>
        <taxon>Kluyvera</taxon>
    </lineage>
</organism>
<dbReference type="PATRIC" id="fig|1354264.4.peg.1027"/>
<dbReference type="PANTHER" id="PTHR38105:SF5">
    <property type="entry name" value="OUTER MEMBRANE PROTEIN"/>
    <property type="match status" value="1"/>
</dbReference>
<proteinExistence type="predicted"/>
<keyword evidence="4" id="KW-1185">Reference proteome</keyword>
<dbReference type="SUPFAM" id="SSF56935">
    <property type="entry name" value="Porins"/>
    <property type="match status" value="1"/>
</dbReference>
<sequence length="238" mass="27097">MLKKTLALAVLSGMSFAASAVTVDLRHEYIDSGSNADRVAVSHRFDNGLGFGVEAKWKTGGDTDKQDRPFNEMVGNGHEESINWRWKATDNFALNPGFNIESKDSFSIYKPYLHAQYSFDNGFYVAARYRYEYTRVPATSSNGGGVDDKVNKVDTWVGWAMGDWRVELNYVYARSTVADDNHKSLYRNDNKPYSTEYNAKMAYKWDKNWSPYFEVGNVGVKSTDERQTRLRVGVAYSF</sequence>
<accession>A0A1B7K5U0</accession>
<name>A0A1B7K5U0_9ENTR</name>
<protein>
    <submittedName>
        <fullName evidence="3">N-acetylneuraminic acid outer membrane channel protein</fullName>
    </submittedName>
</protein>